<protein>
    <recommendedName>
        <fullName evidence="3">Prolamin-like domain-containing protein</fullName>
    </recommendedName>
</protein>
<gene>
    <name evidence="4" type="ORF">EJD97_025659</name>
</gene>
<dbReference type="PANTHER" id="PTHR31207:SF35">
    <property type="entry name" value="PROLAMIN-LIKE DOMAIN-CONTAINING PROTEIN"/>
    <property type="match status" value="1"/>
</dbReference>
<dbReference type="PANTHER" id="PTHR31207">
    <property type="entry name" value="ECA1 GAMETOGENESIS FAMILY PROTEIN (DUF784)-RELATED-RELATED"/>
    <property type="match status" value="1"/>
</dbReference>
<evidence type="ECO:0000256" key="2">
    <source>
        <dbReference type="SAM" id="SignalP"/>
    </source>
</evidence>
<evidence type="ECO:0000256" key="1">
    <source>
        <dbReference type="ARBA" id="ARBA00022729"/>
    </source>
</evidence>
<proteinExistence type="predicted"/>
<comment type="caution">
    <text evidence="4">The sequence shown here is derived from an EMBL/GenBank/DDBJ whole genome shotgun (WGS) entry which is preliminary data.</text>
</comment>
<feature type="signal peptide" evidence="2">
    <location>
        <begin position="1"/>
        <end position="26"/>
    </location>
</feature>
<accession>A0A6N2C5J6</accession>
<evidence type="ECO:0000259" key="3">
    <source>
        <dbReference type="Pfam" id="PF05617"/>
    </source>
</evidence>
<feature type="chain" id="PRO_5026885647" description="Prolamin-like domain-containing protein" evidence="2">
    <location>
        <begin position="27"/>
        <end position="162"/>
    </location>
</feature>
<dbReference type="Pfam" id="PF05617">
    <property type="entry name" value="Prolamin_like"/>
    <property type="match status" value="1"/>
</dbReference>
<dbReference type="EMBL" id="RXGB01000977">
    <property type="protein sequence ID" value="TMX00911.1"/>
    <property type="molecule type" value="Genomic_DNA"/>
</dbReference>
<organism evidence="4">
    <name type="scientific">Solanum chilense</name>
    <name type="common">Tomato</name>
    <name type="synonym">Lycopersicon chilense</name>
    <dbReference type="NCBI Taxonomy" id="4083"/>
    <lineage>
        <taxon>Eukaryota</taxon>
        <taxon>Viridiplantae</taxon>
        <taxon>Streptophyta</taxon>
        <taxon>Embryophyta</taxon>
        <taxon>Tracheophyta</taxon>
        <taxon>Spermatophyta</taxon>
        <taxon>Magnoliopsida</taxon>
        <taxon>eudicotyledons</taxon>
        <taxon>Gunneridae</taxon>
        <taxon>Pentapetalae</taxon>
        <taxon>asterids</taxon>
        <taxon>lamiids</taxon>
        <taxon>Solanales</taxon>
        <taxon>Solanaceae</taxon>
        <taxon>Solanoideae</taxon>
        <taxon>Solaneae</taxon>
        <taxon>Solanum</taxon>
        <taxon>Solanum subgen. Lycopersicon</taxon>
    </lineage>
</organism>
<sequence length="162" mass="18384">MARLNILSSFITILLISNAIPSLCKSDHHKNHPPPTISPSQKEENAHEKYINSLPKKLIEYLENCTKYLPNKCGIKVLNATLHDNEDIDKKCCHDLVGMGLKCYKTLIKVYIGLPKVKDKIDSKVVKSNVSKVFKRCVALDKKKNKKEKEENPFTFSPPLLP</sequence>
<dbReference type="InterPro" id="IPR040220">
    <property type="entry name" value="DD11"/>
</dbReference>
<keyword evidence="1 2" id="KW-0732">Signal</keyword>
<dbReference type="AlphaFoldDB" id="A0A6N2C5J6"/>
<evidence type="ECO:0000313" key="4">
    <source>
        <dbReference type="EMBL" id="TMX00911.1"/>
    </source>
</evidence>
<feature type="domain" description="Prolamin-like" evidence="3">
    <location>
        <begin position="64"/>
        <end position="127"/>
    </location>
</feature>
<reference evidence="4" key="1">
    <citation type="submission" date="2019-05" db="EMBL/GenBank/DDBJ databases">
        <title>The de novo reference genome and transcriptome assemblies of the wild tomato species Solanum chilense.</title>
        <authorList>
            <person name="Stam R."/>
            <person name="Nosenko T."/>
            <person name="Hoerger A.C."/>
            <person name="Stephan W."/>
            <person name="Seidel M.A."/>
            <person name="Kuhn J.M.M."/>
            <person name="Haberer G."/>
            <person name="Tellier A."/>
        </authorList>
    </citation>
    <scope>NUCLEOTIDE SEQUENCE</scope>
    <source>
        <tissue evidence="4">Mature leaves</tissue>
    </source>
</reference>
<dbReference type="InterPro" id="IPR008502">
    <property type="entry name" value="Prolamin-like"/>
</dbReference>
<name>A0A6N2C5J6_SOLCI</name>